<feature type="domain" description="Metallo-beta-lactamase" evidence="9">
    <location>
        <begin position="12"/>
        <end position="172"/>
    </location>
</feature>
<evidence type="ECO:0000256" key="5">
    <source>
        <dbReference type="ARBA" id="ARBA00022964"/>
    </source>
</evidence>
<evidence type="ECO:0000259" key="9">
    <source>
        <dbReference type="SMART" id="SM00849"/>
    </source>
</evidence>
<keyword evidence="5" id="KW-0223">Dioxygenase</keyword>
<dbReference type="FunFam" id="3.60.15.10:FF:000013">
    <property type="entry name" value="Persulfide dioxygenase ETHE1, mitochondrial"/>
    <property type="match status" value="1"/>
</dbReference>
<dbReference type="InterPro" id="IPR036866">
    <property type="entry name" value="RibonucZ/Hydroxyglut_hydro"/>
</dbReference>
<proteinExistence type="inferred from homology"/>
<evidence type="ECO:0000256" key="2">
    <source>
        <dbReference type="ARBA" id="ARBA00006759"/>
    </source>
</evidence>
<dbReference type="InterPro" id="IPR051682">
    <property type="entry name" value="Mito_Persulfide_Diox"/>
</dbReference>
<gene>
    <name evidence="10" type="ordered locus">Cyan7425_4346</name>
</gene>
<evidence type="ECO:0000256" key="3">
    <source>
        <dbReference type="ARBA" id="ARBA00022723"/>
    </source>
</evidence>
<dbReference type="InterPro" id="IPR044528">
    <property type="entry name" value="POD-like_MBL-fold"/>
</dbReference>
<dbReference type="EMBL" id="CP001344">
    <property type="protein sequence ID" value="ACL46656.1"/>
    <property type="molecule type" value="Genomic_DNA"/>
</dbReference>
<evidence type="ECO:0000256" key="7">
    <source>
        <dbReference type="ARBA" id="ARBA00023002"/>
    </source>
</evidence>
<sequence length="242" mass="26995">MLFRQLFDQESSTYTYLIADQTTHTAVLVDSVLEQVDRDRQLLDELGLTLHYCLETHIHADHITGAGQLRKLTSCQGIVPAGAEVGCADREIRDGEVLHLGDLRIQAIATPGHTDSHMAYLVNDDRVLTGDALFIRGCGRTDFQSGDAGTLYDSVTQHLFTLPEETLVYPGHDYKGCTVSTIREEKQYNPRFVGRDRANFIAFMNALKLPHPKKMMEAVPANQQCGVRKLLSNLRQKVLSPA</sequence>
<evidence type="ECO:0000313" key="10">
    <source>
        <dbReference type="EMBL" id="ACL46656.1"/>
    </source>
</evidence>
<dbReference type="GO" id="GO:0046872">
    <property type="term" value="F:metal ion binding"/>
    <property type="evidence" value="ECO:0007669"/>
    <property type="project" value="UniProtKB-KW"/>
</dbReference>
<keyword evidence="4" id="KW-0809">Transit peptide</keyword>
<dbReference type="GO" id="GO:0070813">
    <property type="term" value="P:hydrogen sulfide metabolic process"/>
    <property type="evidence" value="ECO:0007669"/>
    <property type="project" value="TreeGrafter"/>
</dbReference>
<keyword evidence="6" id="KW-0007">Acetylation</keyword>
<reference evidence="10" key="1">
    <citation type="submission" date="2009-01" db="EMBL/GenBank/DDBJ databases">
        <title>Complete sequence of chromosome Cyanothece sp. PCC 7425.</title>
        <authorList>
            <consortium name="US DOE Joint Genome Institute"/>
            <person name="Lucas S."/>
            <person name="Copeland A."/>
            <person name="Lapidus A."/>
            <person name="Glavina del Rio T."/>
            <person name="Dalin E."/>
            <person name="Tice H."/>
            <person name="Bruce D."/>
            <person name="Goodwin L."/>
            <person name="Pitluck S."/>
            <person name="Sims D."/>
            <person name="Meineke L."/>
            <person name="Brettin T."/>
            <person name="Detter J.C."/>
            <person name="Han C."/>
            <person name="Larimer F."/>
            <person name="Land M."/>
            <person name="Hauser L."/>
            <person name="Kyrpides N."/>
            <person name="Ovchinnikova G."/>
            <person name="Liberton M."/>
            <person name="Stoeckel J."/>
            <person name="Banerjee A."/>
            <person name="Singh A."/>
            <person name="Page L."/>
            <person name="Sato H."/>
            <person name="Zhao L."/>
            <person name="Sherman L."/>
            <person name="Pakrasi H."/>
            <person name="Richardson P."/>
        </authorList>
    </citation>
    <scope>NUCLEOTIDE SEQUENCE</scope>
    <source>
        <strain evidence="10">PCC 7425</strain>
    </source>
</reference>
<evidence type="ECO:0000256" key="4">
    <source>
        <dbReference type="ARBA" id="ARBA00022946"/>
    </source>
</evidence>
<keyword evidence="8" id="KW-0408">Iron</keyword>
<dbReference type="GO" id="GO:0006749">
    <property type="term" value="P:glutathione metabolic process"/>
    <property type="evidence" value="ECO:0007669"/>
    <property type="project" value="InterPro"/>
</dbReference>
<evidence type="ECO:0000256" key="6">
    <source>
        <dbReference type="ARBA" id="ARBA00022990"/>
    </source>
</evidence>
<dbReference type="HOGENOM" id="CLU_030571_7_0_3"/>
<dbReference type="Pfam" id="PF00753">
    <property type="entry name" value="Lactamase_B"/>
    <property type="match status" value="1"/>
</dbReference>
<comment type="similarity">
    <text evidence="2">Belongs to the metallo-beta-lactamase superfamily. Glyoxalase II family.</text>
</comment>
<dbReference type="Gene3D" id="3.60.15.10">
    <property type="entry name" value="Ribonuclease Z/Hydroxyacylglutathione hydrolase-like"/>
    <property type="match status" value="1"/>
</dbReference>
<evidence type="ECO:0000256" key="8">
    <source>
        <dbReference type="ARBA" id="ARBA00023004"/>
    </source>
</evidence>
<keyword evidence="7" id="KW-0560">Oxidoreductase</keyword>
<dbReference type="AlphaFoldDB" id="B8HYK2"/>
<keyword evidence="3" id="KW-0479">Metal-binding</keyword>
<dbReference type="GO" id="GO:0050313">
    <property type="term" value="F:sulfur dioxygenase activity"/>
    <property type="evidence" value="ECO:0007669"/>
    <property type="project" value="InterPro"/>
</dbReference>
<organism evidence="10">
    <name type="scientific">Cyanothece sp. (strain PCC 7425 / ATCC 29141)</name>
    <dbReference type="NCBI Taxonomy" id="395961"/>
    <lineage>
        <taxon>Bacteria</taxon>
        <taxon>Bacillati</taxon>
        <taxon>Cyanobacteriota</taxon>
        <taxon>Cyanophyceae</taxon>
        <taxon>Gomontiellales</taxon>
        <taxon>Cyanothecaceae</taxon>
        <taxon>Cyanothece</taxon>
    </lineage>
</organism>
<protein>
    <submittedName>
        <fullName evidence="10">Beta-lactamase domain protein</fullName>
    </submittedName>
</protein>
<comment type="cofactor">
    <cofactor evidence="1">
        <name>Fe(2+)</name>
        <dbReference type="ChEBI" id="CHEBI:29033"/>
    </cofactor>
</comment>
<dbReference type="OrthoDB" id="9784009at2"/>
<dbReference type="InterPro" id="IPR001279">
    <property type="entry name" value="Metallo-B-lactamas"/>
</dbReference>
<dbReference type="KEGG" id="cyn:Cyan7425_4346"/>
<dbReference type="CDD" id="cd07724">
    <property type="entry name" value="POD-like_MBL-fold"/>
    <property type="match status" value="1"/>
</dbReference>
<accession>B8HYK2</accession>
<dbReference type="PANTHER" id="PTHR43084:SF1">
    <property type="entry name" value="PERSULFIDE DIOXYGENASE ETHE1, MITOCHONDRIAL"/>
    <property type="match status" value="1"/>
</dbReference>
<dbReference type="STRING" id="395961.Cyan7425_4346"/>
<dbReference type="PANTHER" id="PTHR43084">
    <property type="entry name" value="PERSULFIDE DIOXYGENASE ETHE1"/>
    <property type="match status" value="1"/>
</dbReference>
<dbReference type="SMART" id="SM00849">
    <property type="entry name" value="Lactamase_B"/>
    <property type="match status" value="1"/>
</dbReference>
<name>B8HYK2_CYAP4</name>
<dbReference type="eggNOG" id="COG0491">
    <property type="taxonomic scope" value="Bacteria"/>
</dbReference>
<dbReference type="SUPFAM" id="SSF56281">
    <property type="entry name" value="Metallo-hydrolase/oxidoreductase"/>
    <property type="match status" value="1"/>
</dbReference>
<evidence type="ECO:0000256" key="1">
    <source>
        <dbReference type="ARBA" id="ARBA00001954"/>
    </source>
</evidence>